<comment type="catalytic activity">
    <reaction evidence="7">
        <text>2 GTP = 3',3'-c-di-GMP + 2 diphosphate</text>
        <dbReference type="Rhea" id="RHEA:24898"/>
        <dbReference type="ChEBI" id="CHEBI:33019"/>
        <dbReference type="ChEBI" id="CHEBI:37565"/>
        <dbReference type="ChEBI" id="CHEBI:58805"/>
        <dbReference type="EC" id="2.7.7.65"/>
    </reaction>
</comment>
<organism evidence="10 11">
    <name type="scientific">Pseudomonas hefeiensis</name>
    <dbReference type="NCBI Taxonomy" id="2738125"/>
    <lineage>
        <taxon>Bacteria</taxon>
        <taxon>Pseudomonadati</taxon>
        <taxon>Pseudomonadota</taxon>
        <taxon>Gammaproteobacteria</taxon>
        <taxon>Pseudomonadales</taxon>
        <taxon>Pseudomonadaceae</taxon>
        <taxon>Pseudomonas</taxon>
    </lineage>
</organism>
<dbReference type="CDD" id="cd12914">
    <property type="entry name" value="PDC1_DGC_like"/>
    <property type="match status" value="1"/>
</dbReference>
<dbReference type="Pfam" id="PF02743">
    <property type="entry name" value="dCache_1"/>
    <property type="match status" value="1"/>
</dbReference>
<dbReference type="NCBIfam" id="TIGR00254">
    <property type="entry name" value="GGDEF"/>
    <property type="match status" value="1"/>
</dbReference>
<evidence type="ECO:0000256" key="5">
    <source>
        <dbReference type="ARBA" id="ARBA00022989"/>
    </source>
</evidence>
<evidence type="ECO:0000256" key="2">
    <source>
        <dbReference type="ARBA" id="ARBA00012528"/>
    </source>
</evidence>
<accession>A0ABY9GIK7</accession>
<dbReference type="RefSeq" id="WP_305444918.1">
    <property type="nucleotide sequence ID" value="NZ_CP117449.1"/>
</dbReference>
<dbReference type="CDD" id="cd01949">
    <property type="entry name" value="GGDEF"/>
    <property type="match status" value="1"/>
</dbReference>
<evidence type="ECO:0000256" key="1">
    <source>
        <dbReference type="ARBA" id="ARBA00004651"/>
    </source>
</evidence>
<keyword evidence="10" id="KW-0548">Nucleotidyltransferase</keyword>
<evidence type="ECO:0000256" key="3">
    <source>
        <dbReference type="ARBA" id="ARBA00022475"/>
    </source>
</evidence>
<dbReference type="GO" id="GO:0052621">
    <property type="term" value="F:diguanylate cyclase activity"/>
    <property type="evidence" value="ECO:0007669"/>
    <property type="project" value="UniProtKB-EC"/>
</dbReference>
<reference evidence="10 11" key="1">
    <citation type="submission" date="2023-02" db="EMBL/GenBank/DDBJ databases">
        <title>Evolution of Hrp T3SS in non-pathogenic Pseudomonas fluorescens.</title>
        <authorList>
            <person name="Liao K."/>
            <person name="Wei H."/>
            <person name="Gu Y."/>
        </authorList>
    </citation>
    <scope>NUCLEOTIDE SEQUENCE [LARGE SCALE GENOMIC DNA]</scope>
    <source>
        <strain evidence="10 11">FP205</strain>
    </source>
</reference>
<dbReference type="SUPFAM" id="SSF103190">
    <property type="entry name" value="Sensory domain-like"/>
    <property type="match status" value="1"/>
</dbReference>
<dbReference type="PANTHER" id="PTHR45138:SF9">
    <property type="entry name" value="DIGUANYLATE CYCLASE DGCM-RELATED"/>
    <property type="match status" value="1"/>
</dbReference>
<keyword evidence="10" id="KW-0808">Transferase</keyword>
<evidence type="ECO:0000313" key="10">
    <source>
        <dbReference type="EMBL" id="WLH15458.1"/>
    </source>
</evidence>
<dbReference type="InterPro" id="IPR029151">
    <property type="entry name" value="Sensor-like_sf"/>
</dbReference>
<keyword evidence="6 8" id="KW-0472">Membrane</keyword>
<sequence>MWVALNAWLNHEQVLVEQAAGNDAMNLTIAFEAHIQSVVRYADALVQDIREDVVEDPNDFEEVVREELQVYGNMIAQVAVINAAGRLVYSSLGPVTGNVDLSGREHFQVHLENPSQDKLFISKPVLGRVSGIWSIQFTRPIVDEGKFVGVFVISIPINFFTDFYRKINVGPSGLIALVGKDRIPRAVASKSGLNTTLDGIVLSQDEPYFDNTNPAEGLYRGASAFDRVDSLVAYRRLEHTGLIVLVQLSPTDYLSSFNERRQFLLFSATVTSALLFAFAIFLYFVTRQHLGNTAALKQSYSALRQLVSVDLLTGARSRGDFLEALETEFSRAERHGTELSLIWLDLDHFKRVNDTYGHPVGDTVLSQVTTLCNGVLRAHDVFGRLGGEEFGVILPHTNGMDALDVAEKLRKIVEKAVIPTDRGPLQVSISCGVSSMLPVGDSPSQLIVRADDALYKAKHAGRNRVCAAYAGETMRSSNKPVDSKT</sequence>
<dbReference type="EMBL" id="CP117449">
    <property type="protein sequence ID" value="WLH15458.1"/>
    <property type="molecule type" value="Genomic_DNA"/>
</dbReference>
<dbReference type="PROSITE" id="PS50887">
    <property type="entry name" value="GGDEF"/>
    <property type="match status" value="1"/>
</dbReference>
<dbReference type="InterPro" id="IPR029787">
    <property type="entry name" value="Nucleotide_cyclase"/>
</dbReference>
<evidence type="ECO:0000256" key="4">
    <source>
        <dbReference type="ARBA" id="ARBA00022692"/>
    </source>
</evidence>
<dbReference type="SMART" id="SM00267">
    <property type="entry name" value="GGDEF"/>
    <property type="match status" value="1"/>
</dbReference>
<feature type="transmembrane region" description="Helical" evidence="8">
    <location>
        <begin position="263"/>
        <end position="285"/>
    </location>
</feature>
<dbReference type="Proteomes" id="UP001230339">
    <property type="component" value="Chromosome"/>
</dbReference>
<name>A0ABY9GIK7_9PSED</name>
<comment type="subcellular location">
    <subcellularLocation>
        <location evidence="1">Cell membrane</location>
        <topology evidence="1">Multi-pass membrane protein</topology>
    </subcellularLocation>
</comment>
<dbReference type="InterPro" id="IPR033479">
    <property type="entry name" value="dCache_1"/>
</dbReference>
<dbReference type="PANTHER" id="PTHR45138">
    <property type="entry name" value="REGULATORY COMPONENTS OF SENSORY TRANSDUCTION SYSTEM"/>
    <property type="match status" value="1"/>
</dbReference>
<evidence type="ECO:0000256" key="6">
    <source>
        <dbReference type="ARBA" id="ARBA00023136"/>
    </source>
</evidence>
<gene>
    <name evidence="10" type="ORF">PSH57_10555</name>
</gene>
<feature type="domain" description="GGDEF" evidence="9">
    <location>
        <begin position="337"/>
        <end position="470"/>
    </location>
</feature>
<proteinExistence type="predicted"/>
<dbReference type="EC" id="2.7.7.65" evidence="2"/>
<dbReference type="InterPro" id="IPR050469">
    <property type="entry name" value="Diguanylate_Cyclase"/>
</dbReference>
<dbReference type="Gene3D" id="3.30.70.270">
    <property type="match status" value="1"/>
</dbReference>
<evidence type="ECO:0000256" key="7">
    <source>
        <dbReference type="ARBA" id="ARBA00034247"/>
    </source>
</evidence>
<keyword evidence="5 8" id="KW-1133">Transmembrane helix</keyword>
<dbReference type="Pfam" id="PF00990">
    <property type="entry name" value="GGDEF"/>
    <property type="match status" value="1"/>
</dbReference>
<evidence type="ECO:0000256" key="8">
    <source>
        <dbReference type="SAM" id="Phobius"/>
    </source>
</evidence>
<evidence type="ECO:0000259" key="9">
    <source>
        <dbReference type="PROSITE" id="PS50887"/>
    </source>
</evidence>
<protein>
    <recommendedName>
        <fullName evidence="2">diguanylate cyclase</fullName>
        <ecNumber evidence="2">2.7.7.65</ecNumber>
    </recommendedName>
</protein>
<keyword evidence="3" id="KW-1003">Cell membrane</keyword>
<dbReference type="InterPro" id="IPR000160">
    <property type="entry name" value="GGDEF_dom"/>
</dbReference>
<dbReference type="InterPro" id="IPR043128">
    <property type="entry name" value="Rev_trsase/Diguanyl_cyclase"/>
</dbReference>
<dbReference type="SUPFAM" id="SSF55073">
    <property type="entry name" value="Nucleotide cyclase"/>
    <property type="match status" value="1"/>
</dbReference>
<dbReference type="Gene3D" id="3.30.450.20">
    <property type="entry name" value="PAS domain"/>
    <property type="match status" value="2"/>
</dbReference>
<keyword evidence="11" id="KW-1185">Reference proteome</keyword>
<evidence type="ECO:0000313" key="11">
    <source>
        <dbReference type="Proteomes" id="UP001230339"/>
    </source>
</evidence>
<dbReference type="CDD" id="cd12915">
    <property type="entry name" value="PDC2_DGC_like"/>
    <property type="match status" value="1"/>
</dbReference>
<keyword evidence="4 8" id="KW-0812">Transmembrane</keyword>